<dbReference type="Proteomes" id="UP000276133">
    <property type="component" value="Unassembled WGS sequence"/>
</dbReference>
<accession>A0A3M7QR38</accession>
<evidence type="ECO:0000313" key="1">
    <source>
        <dbReference type="EMBL" id="RNA13820.1"/>
    </source>
</evidence>
<reference evidence="1 2" key="1">
    <citation type="journal article" date="2018" name="Sci. Rep.">
        <title>Genomic signatures of local adaptation to the degree of environmental predictability in rotifers.</title>
        <authorList>
            <person name="Franch-Gras L."/>
            <person name="Hahn C."/>
            <person name="Garcia-Roger E.M."/>
            <person name="Carmona M.J."/>
            <person name="Serra M."/>
            <person name="Gomez A."/>
        </authorList>
    </citation>
    <scope>NUCLEOTIDE SEQUENCE [LARGE SCALE GENOMIC DNA]</scope>
    <source>
        <strain evidence="1">HYR1</strain>
    </source>
</reference>
<sequence>MSWPFLWTFWHRSPLRSQFWAARRTFCSTFGSRSTTVGCRGLRFAGLSKLHKTKKIIFYFLCPIGKDFDTTIARLSLQVIDIVVSIYEE</sequence>
<evidence type="ECO:0000313" key="2">
    <source>
        <dbReference type="Proteomes" id="UP000276133"/>
    </source>
</evidence>
<gene>
    <name evidence="1" type="ORF">BpHYR1_028603</name>
</gene>
<proteinExistence type="predicted"/>
<dbReference type="EMBL" id="REGN01005323">
    <property type="protein sequence ID" value="RNA13820.1"/>
    <property type="molecule type" value="Genomic_DNA"/>
</dbReference>
<organism evidence="1 2">
    <name type="scientific">Brachionus plicatilis</name>
    <name type="common">Marine rotifer</name>
    <name type="synonym">Brachionus muelleri</name>
    <dbReference type="NCBI Taxonomy" id="10195"/>
    <lineage>
        <taxon>Eukaryota</taxon>
        <taxon>Metazoa</taxon>
        <taxon>Spiralia</taxon>
        <taxon>Gnathifera</taxon>
        <taxon>Rotifera</taxon>
        <taxon>Eurotatoria</taxon>
        <taxon>Monogononta</taxon>
        <taxon>Pseudotrocha</taxon>
        <taxon>Ploima</taxon>
        <taxon>Brachionidae</taxon>
        <taxon>Brachionus</taxon>
    </lineage>
</organism>
<dbReference type="AlphaFoldDB" id="A0A3M7QR38"/>
<keyword evidence="2" id="KW-1185">Reference proteome</keyword>
<comment type="caution">
    <text evidence="1">The sequence shown here is derived from an EMBL/GenBank/DDBJ whole genome shotgun (WGS) entry which is preliminary data.</text>
</comment>
<name>A0A3M7QR38_BRAPC</name>
<protein>
    <submittedName>
        <fullName evidence="1">Uncharacterized protein</fullName>
    </submittedName>
</protein>